<evidence type="ECO:0000313" key="11">
    <source>
        <dbReference type="EMBL" id="KAB2627281.1"/>
    </source>
</evidence>
<dbReference type="AlphaFoldDB" id="A0A5N5HM55"/>
<dbReference type="InterPro" id="IPR045051">
    <property type="entry name" value="SBT"/>
</dbReference>
<evidence type="ECO:0000313" key="12">
    <source>
        <dbReference type="Proteomes" id="UP000327157"/>
    </source>
</evidence>
<dbReference type="InterPro" id="IPR015500">
    <property type="entry name" value="Peptidase_S8_subtilisin-rel"/>
</dbReference>
<dbReference type="GO" id="GO:0005576">
    <property type="term" value="C:extracellular region"/>
    <property type="evidence" value="ECO:0007669"/>
    <property type="project" value="UniProtKB-SubCell"/>
</dbReference>
<evidence type="ECO:0000256" key="6">
    <source>
        <dbReference type="ARBA" id="ARBA00022825"/>
    </source>
</evidence>
<comment type="subcellular location">
    <subcellularLocation>
        <location evidence="1">Secreted</location>
    </subcellularLocation>
</comment>
<dbReference type="InterPro" id="IPR041469">
    <property type="entry name" value="Subtilisin-like_FN3"/>
</dbReference>
<dbReference type="Proteomes" id="UP000327157">
    <property type="component" value="Chromosome 2"/>
</dbReference>
<keyword evidence="12" id="KW-1185">Reference proteome</keyword>
<feature type="domain" description="Peptidase S8/S53" evidence="9">
    <location>
        <begin position="103"/>
        <end position="398"/>
    </location>
</feature>
<dbReference type="Pfam" id="PF00082">
    <property type="entry name" value="Peptidase_S8"/>
    <property type="match status" value="1"/>
</dbReference>
<comment type="caution">
    <text evidence="7">Lacks conserved residue(s) required for the propagation of feature annotation.</text>
</comment>
<dbReference type="PANTHER" id="PTHR10795">
    <property type="entry name" value="PROPROTEIN CONVERTASE SUBTILISIN/KEXIN"/>
    <property type="match status" value="1"/>
</dbReference>
<evidence type="ECO:0000256" key="3">
    <source>
        <dbReference type="ARBA" id="ARBA00022670"/>
    </source>
</evidence>
<comment type="caution">
    <text evidence="11">The sequence shown here is derived from an EMBL/GenBank/DDBJ whole genome shotgun (WGS) entry which is preliminary data.</text>
</comment>
<reference evidence="11 12" key="1">
    <citation type="submission" date="2019-09" db="EMBL/GenBank/DDBJ databases">
        <authorList>
            <person name="Ou C."/>
        </authorList>
    </citation>
    <scope>NUCLEOTIDE SEQUENCE [LARGE SCALE GENOMIC DNA]</scope>
    <source>
        <strain evidence="11">S2</strain>
        <tissue evidence="11">Leaf</tissue>
    </source>
</reference>
<sequence>MEGSDFKKSNCNRKLIGARYYNVPVTTNGDQSHLASTSGSPRDSVGHGTHTASIAAGVQVPNASYYGLAQGTAREAHRQLGLHATRHAWMLVALPSEHFTLRQMGVMVICSAGNDGPNPYTIVNTAPWIFTVAASNIDRDFQSNIILGNGRTFTVLIGFCHQFLQSHSFKTYPLVFGKDAAGINTPVSEARNCYPGSLDQKKVVGKIVFVTKKLVVADTKAKGLILIDEAEKGVPFDSGIFPFTEVGNIAGLQILKYINSTQKPTATILPTVVVPQYRPAPAVAFFSSRGPAQLTENILKPDIMAPGVAVLAAIAPKNETGTVPNGKKPSKFSIKSGTSMACPHVTGTAAFIKSVHRQWTTSMIKSALMTTATIYNNMKMPLTDNSNHFANPHEVGVGEINPLKALNPGLVFETKIENYLEFLCYYGYPEKNIRFMSNTKFNCPKISIEELISNINYPSISISKLNRRQPAKAIKRTVTNVGALNSTYIAKVQAPVGLTVSVLPEKLVFAEGVRRVSFQVSFYGKEARSGYNFGSITWFDGQHSVRTVFSVNVE</sequence>
<reference evidence="12" key="2">
    <citation type="submission" date="2019-10" db="EMBL/GenBank/DDBJ databases">
        <title>A de novo genome assembly of a pear dwarfing rootstock.</title>
        <authorList>
            <person name="Wang F."/>
            <person name="Wang J."/>
            <person name="Li S."/>
            <person name="Zhang Y."/>
            <person name="Fang M."/>
            <person name="Ma L."/>
            <person name="Zhao Y."/>
            <person name="Jiang S."/>
        </authorList>
    </citation>
    <scope>NUCLEOTIDE SEQUENCE [LARGE SCALE GENOMIC DNA]</scope>
</reference>
<dbReference type="Gene3D" id="3.40.50.200">
    <property type="entry name" value="Peptidase S8/S53 domain"/>
    <property type="match status" value="2"/>
</dbReference>
<reference evidence="11 12" key="3">
    <citation type="submission" date="2019-11" db="EMBL/GenBank/DDBJ databases">
        <title>A de novo genome assembly of a pear dwarfing rootstock.</title>
        <authorList>
            <person name="Wang F."/>
            <person name="Wang J."/>
            <person name="Li S."/>
            <person name="Zhang Y."/>
            <person name="Fang M."/>
            <person name="Ma L."/>
            <person name="Zhao Y."/>
            <person name="Jiang S."/>
        </authorList>
    </citation>
    <scope>NUCLEOTIDE SEQUENCE [LARGE SCALE GENOMIC DNA]</scope>
    <source>
        <strain evidence="11">S2</strain>
        <tissue evidence="11">Leaf</tissue>
    </source>
</reference>
<organism evidence="11 12">
    <name type="scientific">Pyrus ussuriensis x Pyrus communis</name>
    <dbReference type="NCBI Taxonomy" id="2448454"/>
    <lineage>
        <taxon>Eukaryota</taxon>
        <taxon>Viridiplantae</taxon>
        <taxon>Streptophyta</taxon>
        <taxon>Embryophyta</taxon>
        <taxon>Tracheophyta</taxon>
        <taxon>Spermatophyta</taxon>
        <taxon>Magnoliopsida</taxon>
        <taxon>eudicotyledons</taxon>
        <taxon>Gunneridae</taxon>
        <taxon>Pentapetalae</taxon>
        <taxon>rosids</taxon>
        <taxon>fabids</taxon>
        <taxon>Rosales</taxon>
        <taxon>Rosaceae</taxon>
        <taxon>Amygdaloideae</taxon>
        <taxon>Maleae</taxon>
        <taxon>Pyrus</taxon>
    </lineage>
</organism>
<dbReference type="GO" id="GO:0006508">
    <property type="term" value="P:proteolysis"/>
    <property type="evidence" value="ECO:0007669"/>
    <property type="project" value="UniProtKB-KW"/>
</dbReference>
<dbReference type="Gene3D" id="3.50.30.30">
    <property type="match status" value="1"/>
</dbReference>
<protein>
    <submittedName>
        <fullName evidence="11">Subtilisin-like protease SBT5.3</fullName>
    </submittedName>
</protein>
<name>A0A5N5HM55_9ROSA</name>
<accession>A0A5N5HM55</accession>
<keyword evidence="5" id="KW-0378">Hydrolase</keyword>
<comment type="similarity">
    <text evidence="2 7">Belongs to the peptidase S8 family.</text>
</comment>
<evidence type="ECO:0000256" key="2">
    <source>
        <dbReference type="ARBA" id="ARBA00011073"/>
    </source>
</evidence>
<dbReference type="PROSITE" id="PS51892">
    <property type="entry name" value="SUBTILASE"/>
    <property type="match status" value="1"/>
</dbReference>
<dbReference type="SUPFAM" id="SSF52743">
    <property type="entry name" value="Subtilisin-like"/>
    <property type="match status" value="1"/>
</dbReference>
<evidence type="ECO:0000256" key="7">
    <source>
        <dbReference type="PROSITE-ProRule" id="PRU01240"/>
    </source>
</evidence>
<dbReference type="Pfam" id="PF17766">
    <property type="entry name" value="fn3_6"/>
    <property type="match status" value="1"/>
</dbReference>
<evidence type="ECO:0000259" key="9">
    <source>
        <dbReference type="Pfam" id="PF00082"/>
    </source>
</evidence>
<dbReference type="PROSITE" id="PS00138">
    <property type="entry name" value="SUBTILASE_SER"/>
    <property type="match status" value="1"/>
</dbReference>
<feature type="compositionally biased region" description="Polar residues" evidence="8">
    <location>
        <begin position="29"/>
        <end position="41"/>
    </location>
</feature>
<gene>
    <name evidence="11" type="ORF">D8674_020899</name>
</gene>
<dbReference type="OrthoDB" id="10256524at2759"/>
<dbReference type="GO" id="GO:0004252">
    <property type="term" value="F:serine-type endopeptidase activity"/>
    <property type="evidence" value="ECO:0007669"/>
    <property type="project" value="InterPro"/>
</dbReference>
<dbReference type="InterPro" id="IPR000209">
    <property type="entry name" value="Peptidase_S8/S53_dom"/>
</dbReference>
<evidence type="ECO:0000256" key="4">
    <source>
        <dbReference type="ARBA" id="ARBA00022729"/>
    </source>
</evidence>
<dbReference type="EMBL" id="SMOL01000157">
    <property type="protein sequence ID" value="KAB2627281.1"/>
    <property type="molecule type" value="Genomic_DNA"/>
</dbReference>
<dbReference type="InterPro" id="IPR036852">
    <property type="entry name" value="Peptidase_S8/S53_dom_sf"/>
</dbReference>
<evidence type="ECO:0000256" key="5">
    <source>
        <dbReference type="ARBA" id="ARBA00022801"/>
    </source>
</evidence>
<evidence type="ECO:0000256" key="1">
    <source>
        <dbReference type="ARBA" id="ARBA00004613"/>
    </source>
</evidence>
<keyword evidence="6" id="KW-0720">Serine protease</keyword>
<dbReference type="PRINTS" id="PR00723">
    <property type="entry name" value="SUBTILISIN"/>
</dbReference>
<keyword evidence="3 11" id="KW-0645">Protease</keyword>
<proteinExistence type="inferred from homology"/>
<dbReference type="CDD" id="cd02120">
    <property type="entry name" value="PA_subtilisin_like"/>
    <property type="match status" value="1"/>
</dbReference>
<evidence type="ECO:0000259" key="10">
    <source>
        <dbReference type="Pfam" id="PF17766"/>
    </source>
</evidence>
<evidence type="ECO:0000256" key="8">
    <source>
        <dbReference type="SAM" id="MobiDB-lite"/>
    </source>
</evidence>
<feature type="region of interest" description="Disordered" evidence="8">
    <location>
        <begin position="29"/>
        <end position="49"/>
    </location>
</feature>
<dbReference type="Gene3D" id="2.60.40.2310">
    <property type="match status" value="1"/>
</dbReference>
<keyword evidence="4" id="KW-0732">Signal</keyword>
<dbReference type="InterPro" id="IPR023828">
    <property type="entry name" value="Peptidase_S8_Ser-AS"/>
</dbReference>
<feature type="domain" description="Subtilisin-like protease fibronectin type-III" evidence="10">
    <location>
        <begin position="454"/>
        <end position="551"/>
    </location>
</feature>